<gene>
    <name evidence="9" type="ORF">UV06_C0001G0086</name>
</gene>
<dbReference type="GO" id="GO:0003723">
    <property type="term" value="F:RNA binding"/>
    <property type="evidence" value="ECO:0007669"/>
    <property type="project" value="InterPro"/>
</dbReference>
<dbReference type="InterPro" id="IPR005880">
    <property type="entry name" value="Ribosomal_uL2_bac/org-type"/>
</dbReference>
<dbReference type="Pfam" id="PF00181">
    <property type="entry name" value="Ribosomal_L2_N"/>
    <property type="match status" value="1"/>
</dbReference>
<dbReference type="InterPro" id="IPR002171">
    <property type="entry name" value="Ribosomal_uL2"/>
</dbReference>
<comment type="caution">
    <text evidence="9">The sequence shown here is derived from an EMBL/GenBank/DDBJ whole genome shotgun (WGS) entry which is preliminary data.</text>
</comment>
<feature type="compositionally biased region" description="Basic residues" evidence="6">
    <location>
        <begin position="185"/>
        <end position="194"/>
    </location>
</feature>
<dbReference type="FunFam" id="4.10.950.10:FF:000001">
    <property type="entry name" value="50S ribosomal protein L2"/>
    <property type="match status" value="1"/>
</dbReference>
<dbReference type="PATRIC" id="fig|1618378.3.peg.89"/>
<organism evidence="9 10">
    <name type="scientific">Candidatus Collierbacteria bacterium GW2011_GWA2_42_17</name>
    <dbReference type="NCBI Taxonomy" id="1618378"/>
    <lineage>
        <taxon>Bacteria</taxon>
        <taxon>Candidatus Collieribacteriota</taxon>
    </lineage>
</organism>
<keyword evidence="3" id="KW-0687">Ribonucleoprotein</keyword>
<feature type="region of interest" description="Disordered" evidence="6">
    <location>
        <begin position="1"/>
        <end position="22"/>
    </location>
</feature>
<dbReference type="GO" id="GO:0016740">
    <property type="term" value="F:transferase activity"/>
    <property type="evidence" value="ECO:0007669"/>
    <property type="project" value="InterPro"/>
</dbReference>
<evidence type="ECO:0000256" key="5">
    <source>
        <dbReference type="ARBA" id="ARBA00035459"/>
    </source>
</evidence>
<dbReference type="Gene3D" id="2.30.30.30">
    <property type="match status" value="1"/>
</dbReference>
<sequence>MKTKAPKKLRKLNPKSSGRNFSGKITVRHQGGRETRFLRHIDWKRNVALTAKVASIEYDPNRTADIALLVYGNGVKDYILAPQGLKVGDVIISSETAEIKIGNCLPLKNIPIGIQIHNLEITPGKGAQMVRSAGNYATVQSKESELVSVKLPSGEIRIFKGDCKATIGSLTNEHHKEEIIGSAGRARHMGRRPSVRGVAQDPRSHPHGGGEGRSGVGMKSPKSPWGKRTMGKRTRDKKKYSNKSIIKHRYNH</sequence>
<dbReference type="SMART" id="SM01382">
    <property type="entry name" value="Ribosomal_L2_C"/>
    <property type="match status" value="1"/>
</dbReference>
<proteinExistence type="inferred from homology"/>
<feature type="compositionally biased region" description="Basic residues" evidence="6">
    <location>
        <begin position="1"/>
        <end position="13"/>
    </location>
</feature>
<dbReference type="InterPro" id="IPR008991">
    <property type="entry name" value="Translation_prot_SH3-like_sf"/>
</dbReference>
<dbReference type="GO" id="GO:0003735">
    <property type="term" value="F:structural constituent of ribosome"/>
    <property type="evidence" value="ECO:0007669"/>
    <property type="project" value="InterPro"/>
</dbReference>
<evidence type="ECO:0000256" key="4">
    <source>
        <dbReference type="ARBA" id="ARBA00035242"/>
    </source>
</evidence>
<feature type="domain" description="Large ribosomal subunit protein uL2 C-terminal" evidence="7">
    <location>
        <begin position="99"/>
        <end position="228"/>
    </location>
</feature>
<dbReference type="InterPro" id="IPR012340">
    <property type="entry name" value="NA-bd_OB-fold"/>
</dbReference>
<dbReference type="Pfam" id="PF03947">
    <property type="entry name" value="Ribosomal_L2_C"/>
    <property type="match status" value="1"/>
</dbReference>
<accession>A0A0G0Z3P7</accession>
<evidence type="ECO:0000313" key="10">
    <source>
        <dbReference type="Proteomes" id="UP000033854"/>
    </source>
</evidence>
<protein>
    <recommendedName>
        <fullName evidence="4">Large ribosomal subunit protein uL2</fullName>
    </recommendedName>
    <alternativeName>
        <fullName evidence="5">50S ribosomal protein L2</fullName>
    </alternativeName>
</protein>
<dbReference type="SMART" id="SM01383">
    <property type="entry name" value="Ribosomal_L2"/>
    <property type="match status" value="1"/>
</dbReference>
<evidence type="ECO:0000259" key="8">
    <source>
        <dbReference type="SMART" id="SM01383"/>
    </source>
</evidence>
<dbReference type="PIRSF" id="PIRSF002158">
    <property type="entry name" value="Ribosomal_L2"/>
    <property type="match status" value="1"/>
</dbReference>
<dbReference type="EMBL" id="LCDA01000001">
    <property type="protein sequence ID" value="KKS43352.1"/>
    <property type="molecule type" value="Genomic_DNA"/>
</dbReference>
<feature type="region of interest" description="Disordered" evidence="6">
    <location>
        <begin position="183"/>
        <end position="252"/>
    </location>
</feature>
<dbReference type="AlphaFoldDB" id="A0A0G0Z3P7"/>
<evidence type="ECO:0000256" key="6">
    <source>
        <dbReference type="SAM" id="MobiDB-lite"/>
    </source>
</evidence>
<evidence type="ECO:0000313" key="9">
    <source>
        <dbReference type="EMBL" id="KKS43352.1"/>
    </source>
</evidence>
<reference evidence="9 10" key="1">
    <citation type="journal article" date="2015" name="Nature">
        <title>rRNA introns, odd ribosomes, and small enigmatic genomes across a large radiation of phyla.</title>
        <authorList>
            <person name="Brown C.T."/>
            <person name="Hug L.A."/>
            <person name="Thomas B.C."/>
            <person name="Sharon I."/>
            <person name="Castelle C.J."/>
            <person name="Singh A."/>
            <person name="Wilkins M.J."/>
            <person name="Williams K.H."/>
            <person name="Banfield J.F."/>
        </authorList>
    </citation>
    <scope>NUCLEOTIDE SEQUENCE [LARGE SCALE GENOMIC DNA]</scope>
</reference>
<dbReference type="FunFam" id="2.30.30.30:FF:000001">
    <property type="entry name" value="50S ribosomal protein L2"/>
    <property type="match status" value="1"/>
</dbReference>
<evidence type="ECO:0000259" key="7">
    <source>
        <dbReference type="SMART" id="SM01382"/>
    </source>
</evidence>
<keyword evidence="2 9" id="KW-0689">Ribosomal protein</keyword>
<dbReference type="NCBIfam" id="TIGR01171">
    <property type="entry name" value="rplB_bact"/>
    <property type="match status" value="1"/>
</dbReference>
<dbReference type="Gene3D" id="2.40.50.140">
    <property type="entry name" value="Nucleic acid-binding proteins"/>
    <property type="match status" value="1"/>
</dbReference>
<name>A0A0G0Z3P7_9BACT</name>
<comment type="similarity">
    <text evidence="1">Belongs to the universal ribosomal protein uL2 family.</text>
</comment>
<dbReference type="SUPFAM" id="SSF50104">
    <property type="entry name" value="Translation proteins SH3-like domain"/>
    <property type="match status" value="1"/>
</dbReference>
<feature type="domain" description="Large ribosomal subunit protein uL2 RNA-binding" evidence="8">
    <location>
        <begin position="18"/>
        <end position="93"/>
    </location>
</feature>
<dbReference type="InterPro" id="IPR014726">
    <property type="entry name" value="Ribosomal_uL2_dom3"/>
</dbReference>
<dbReference type="InterPro" id="IPR022666">
    <property type="entry name" value="Ribosomal_uL2_RNA-bd_dom"/>
</dbReference>
<dbReference type="InterPro" id="IPR014722">
    <property type="entry name" value="Rib_uL2_dom2"/>
</dbReference>
<dbReference type="GO" id="GO:0015934">
    <property type="term" value="C:large ribosomal subunit"/>
    <property type="evidence" value="ECO:0007669"/>
    <property type="project" value="InterPro"/>
</dbReference>
<dbReference type="InterPro" id="IPR022669">
    <property type="entry name" value="Ribosomal_uL2_C"/>
</dbReference>
<dbReference type="PANTHER" id="PTHR13691">
    <property type="entry name" value="RIBOSOMAL PROTEIN L2"/>
    <property type="match status" value="1"/>
</dbReference>
<dbReference type="PANTHER" id="PTHR13691:SF5">
    <property type="entry name" value="LARGE RIBOSOMAL SUBUNIT PROTEIN UL2M"/>
    <property type="match status" value="1"/>
</dbReference>
<evidence type="ECO:0000256" key="3">
    <source>
        <dbReference type="ARBA" id="ARBA00023274"/>
    </source>
</evidence>
<dbReference type="Gene3D" id="4.10.950.10">
    <property type="entry name" value="Ribosomal protein L2, domain 3"/>
    <property type="match status" value="1"/>
</dbReference>
<dbReference type="Proteomes" id="UP000033854">
    <property type="component" value="Unassembled WGS sequence"/>
</dbReference>
<evidence type="ECO:0000256" key="2">
    <source>
        <dbReference type="ARBA" id="ARBA00022980"/>
    </source>
</evidence>
<dbReference type="GO" id="GO:0002181">
    <property type="term" value="P:cytoplasmic translation"/>
    <property type="evidence" value="ECO:0007669"/>
    <property type="project" value="TreeGrafter"/>
</dbReference>
<feature type="compositionally biased region" description="Basic residues" evidence="6">
    <location>
        <begin position="229"/>
        <end position="252"/>
    </location>
</feature>
<dbReference type="SUPFAM" id="SSF50249">
    <property type="entry name" value="Nucleic acid-binding proteins"/>
    <property type="match status" value="1"/>
</dbReference>
<evidence type="ECO:0000256" key="1">
    <source>
        <dbReference type="ARBA" id="ARBA00005636"/>
    </source>
</evidence>